<dbReference type="EMBL" id="BAABDS010000027">
    <property type="protein sequence ID" value="GAA3711027.1"/>
    <property type="molecule type" value="Genomic_DNA"/>
</dbReference>
<evidence type="ECO:0000256" key="4">
    <source>
        <dbReference type="ARBA" id="ARBA00023136"/>
    </source>
</evidence>
<reference evidence="8" key="1">
    <citation type="journal article" date="2019" name="Int. J. Syst. Evol. Microbiol.">
        <title>The Global Catalogue of Microorganisms (GCM) 10K type strain sequencing project: providing services to taxonomists for standard genome sequencing and annotation.</title>
        <authorList>
            <consortium name="The Broad Institute Genomics Platform"/>
            <consortium name="The Broad Institute Genome Sequencing Center for Infectious Disease"/>
            <person name="Wu L."/>
            <person name="Ma J."/>
        </authorList>
    </citation>
    <scope>NUCLEOTIDE SEQUENCE [LARGE SCALE GENOMIC DNA]</scope>
    <source>
        <strain evidence="8">JCM 17329</strain>
    </source>
</reference>
<keyword evidence="8" id="KW-1185">Reference proteome</keyword>
<dbReference type="Pfam" id="PF06629">
    <property type="entry name" value="MipA"/>
    <property type="match status" value="1"/>
</dbReference>
<comment type="subcellular location">
    <subcellularLocation>
        <location evidence="1">Cell outer membrane</location>
    </subcellularLocation>
</comment>
<evidence type="ECO:0000313" key="7">
    <source>
        <dbReference type="EMBL" id="GAA3711027.1"/>
    </source>
</evidence>
<evidence type="ECO:0000256" key="1">
    <source>
        <dbReference type="ARBA" id="ARBA00004442"/>
    </source>
</evidence>
<dbReference type="PANTHER" id="PTHR38776:SF1">
    <property type="entry name" value="MLTA-INTERACTING PROTEIN-RELATED"/>
    <property type="match status" value="1"/>
</dbReference>
<dbReference type="Proteomes" id="UP001501479">
    <property type="component" value="Unassembled WGS sequence"/>
</dbReference>
<evidence type="ECO:0000256" key="2">
    <source>
        <dbReference type="ARBA" id="ARBA00005722"/>
    </source>
</evidence>
<evidence type="ECO:0000256" key="6">
    <source>
        <dbReference type="SAM" id="SignalP"/>
    </source>
</evidence>
<feature type="signal peptide" evidence="6">
    <location>
        <begin position="1"/>
        <end position="22"/>
    </location>
</feature>
<protein>
    <submittedName>
        <fullName evidence="7">MipA/OmpV family protein</fullName>
    </submittedName>
</protein>
<dbReference type="InterPro" id="IPR010583">
    <property type="entry name" value="MipA"/>
</dbReference>
<evidence type="ECO:0000256" key="5">
    <source>
        <dbReference type="ARBA" id="ARBA00023237"/>
    </source>
</evidence>
<keyword evidence="3 6" id="KW-0732">Signal</keyword>
<gene>
    <name evidence="7" type="ORF">GCM10022421_18010</name>
</gene>
<keyword evidence="4" id="KW-0472">Membrane</keyword>
<sequence>MSRSFLYSLATLAPLLAVPAQAQYTWSGSLGASAVMAPDYLGSDDYKARVLPDLNVRYGDLFYLNWRDGLGWNLIQQQDWSLSPFIGYQPGRDNTGDLSRFDQVDGGLSGGVRVSYQPGSWRYSLQAETPLTGDVDGYQLTARAGWREKVAPNLRASFGPSLVYSSKEWTQDMFGVTAADAARSGLSRYRPDQGYLRLGLSGSLNYRFAPDWSITGLAGITRLTGDAKDSPIVSQAGEATQALAGAVLSYHF</sequence>
<organism evidence="7 8">
    <name type="scientific">Oceanisphaera sediminis</name>
    <dbReference type="NCBI Taxonomy" id="981381"/>
    <lineage>
        <taxon>Bacteria</taxon>
        <taxon>Pseudomonadati</taxon>
        <taxon>Pseudomonadota</taxon>
        <taxon>Gammaproteobacteria</taxon>
        <taxon>Aeromonadales</taxon>
        <taxon>Aeromonadaceae</taxon>
        <taxon>Oceanisphaera</taxon>
    </lineage>
</organism>
<dbReference type="PANTHER" id="PTHR38776">
    <property type="entry name" value="MLTA-INTERACTING PROTEIN-RELATED"/>
    <property type="match status" value="1"/>
</dbReference>
<dbReference type="RefSeq" id="WP_344964396.1">
    <property type="nucleotide sequence ID" value="NZ_BAABDS010000027.1"/>
</dbReference>
<accession>A0ABP7DW52</accession>
<evidence type="ECO:0000256" key="3">
    <source>
        <dbReference type="ARBA" id="ARBA00022729"/>
    </source>
</evidence>
<keyword evidence="5" id="KW-0998">Cell outer membrane</keyword>
<evidence type="ECO:0000313" key="8">
    <source>
        <dbReference type="Proteomes" id="UP001501479"/>
    </source>
</evidence>
<comment type="similarity">
    <text evidence="2">Belongs to the MipA/OmpV family.</text>
</comment>
<comment type="caution">
    <text evidence="7">The sequence shown here is derived from an EMBL/GenBank/DDBJ whole genome shotgun (WGS) entry which is preliminary data.</text>
</comment>
<proteinExistence type="inferred from homology"/>
<feature type="chain" id="PRO_5046099621" evidence="6">
    <location>
        <begin position="23"/>
        <end position="252"/>
    </location>
</feature>
<name>A0ABP7DW52_9GAMM</name>